<dbReference type="UniPathway" id="UPA00060">
    <property type="reaction ID" value="UER00138"/>
</dbReference>
<dbReference type="Gene3D" id="3.40.1190.20">
    <property type="match status" value="1"/>
</dbReference>
<name>A0A3A1YVA2_9BURK</name>
<keyword evidence="2" id="KW-0808">Transferase</keyword>
<sequence>MFETSPPLVLLYGPFDPSGSGCLPADAITCSTLGAHALSTVTALHVQDTANIEEIHAITAELIDDQARCLLEDMHVQAIKAGPLYTTDSVRVLAQIAADYPNVPLLLQLHTAPQALQSDDFDPDEAINATFELLLPQADLILVDNSVLTQWVADGLLPRRGPTPAKTLMQFGAKWVLTTGTELRPGQRAYVLHGPEQTLINWPWTPPASRVSHQNGPLACALTVELARGRTVADATESALKLAMPLTGRAFRPGMGAQIFNRSTP</sequence>
<dbReference type="InterPro" id="IPR013749">
    <property type="entry name" value="PM/HMP-P_kinase-1"/>
</dbReference>
<dbReference type="GO" id="GO:0008902">
    <property type="term" value="F:hydroxymethylpyrimidine kinase activity"/>
    <property type="evidence" value="ECO:0007669"/>
    <property type="project" value="TreeGrafter"/>
</dbReference>
<dbReference type="InterPro" id="IPR029056">
    <property type="entry name" value="Ribokinase-like"/>
</dbReference>
<evidence type="ECO:0000259" key="1">
    <source>
        <dbReference type="Pfam" id="PF08543"/>
    </source>
</evidence>
<dbReference type="Pfam" id="PF08543">
    <property type="entry name" value="Phos_pyr_kin"/>
    <property type="match status" value="1"/>
</dbReference>
<dbReference type="OrthoDB" id="9810880at2"/>
<dbReference type="PANTHER" id="PTHR20858">
    <property type="entry name" value="PHOSPHOMETHYLPYRIMIDINE KINASE"/>
    <property type="match status" value="1"/>
</dbReference>
<dbReference type="EMBL" id="NQYH01000001">
    <property type="protein sequence ID" value="RIY42183.1"/>
    <property type="molecule type" value="Genomic_DNA"/>
</dbReference>
<dbReference type="GO" id="GO:0009228">
    <property type="term" value="P:thiamine biosynthetic process"/>
    <property type="evidence" value="ECO:0007669"/>
    <property type="project" value="TreeGrafter"/>
</dbReference>
<feature type="domain" description="Pyridoxamine kinase/Phosphomethylpyrimidine kinase" evidence="1">
    <location>
        <begin position="16"/>
        <end position="256"/>
    </location>
</feature>
<dbReference type="GO" id="GO:0009229">
    <property type="term" value="P:thiamine diphosphate biosynthetic process"/>
    <property type="evidence" value="ECO:0007669"/>
    <property type="project" value="UniProtKB-UniPathway"/>
</dbReference>
<dbReference type="GO" id="GO:0005829">
    <property type="term" value="C:cytosol"/>
    <property type="evidence" value="ECO:0007669"/>
    <property type="project" value="TreeGrafter"/>
</dbReference>
<dbReference type="GO" id="GO:0008972">
    <property type="term" value="F:phosphomethylpyrimidine kinase activity"/>
    <property type="evidence" value="ECO:0007669"/>
    <property type="project" value="TreeGrafter"/>
</dbReference>
<dbReference type="RefSeq" id="WP_119515317.1">
    <property type="nucleotide sequence ID" value="NZ_NQYH01000001.1"/>
</dbReference>
<reference evidence="2 3" key="1">
    <citation type="submission" date="2017-08" db="EMBL/GenBank/DDBJ databases">
        <title>Pusillimonas indicus sp. nov., a member of the family Alcaligenaceae isolated from surface seawater.</title>
        <authorList>
            <person name="Li J."/>
        </authorList>
    </citation>
    <scope>NUCLEOTIDE SEQUENCE [LARGE SCALE GENOMIC DNA]</scope>
    <source>
        <strain evidence="2 3">L52-1-41</strain>
    </source>
</reference>
<evidence type="ECO:0000313" key="3">
    <source>
        <dbReference type="Proteomes" id="UP000266206"/>
    </source>
</evidence>
<comment type="caution">
    <text evidence="2">The sequence shown here is derived from an EMBL/GenBank/DDBJ whole genome shotgun (WGS) entry which is preliminary data.</text>
</comment>
<accession>A0A3A1YVA2</accession>
<organism evidence="2 3">
    <name type="scientific">Neopusillimonas maritima</name>
    <dbReference type="NCBI Taxonomy" id="2026239"/>
    <lineage>
        <taxon>Bacteria</taxon>
        <taxon>Pseudomonadati</taxon>
        <taxon>Pseudomonadota</taxon>
        <taxon>Betaproteobacteria</taxon>
        <taxon>Burkholderiales</taxon>
        <taxon>Alcaligenaceae</taxon>
        <taxon>Neopusillimonas</taxon>
    </lineage>
</organism>
<evidence type="ECO:0000313" key="2">
    <source>
        <dbReference type="EMBL" id="RIY42183.1"/>
    </source>
</evidence>
<proteinExistence type="predicted"/>
<dbReference type="SUPFAM" id="SSF53613">
    <property type="entry name" value="Ribokinase-like"/>
    <property type="match status" value="1"/>
</dbReference>
<dbReference type="AlphaFoldDB" id="A0A3A1YVA2"/>
<protein>
    <submittedName>
        <fullName evidence="2">Hydroxymethylpyrimidine/phosphomethylpyrimidine kinase</fullName>
    </submittedName>
</protein>
<gene>
    <name evidence="2" type="ORF">CJP73_01710</name>
</gene>
<keyword evidence="2" id="KW-0418">Kinase</keyword>
<dbReference type="Proteomes" id="UP000266206">
    <property type="component" value="Unassembled WGS sequence"/>
</dbReference>
<dbReference type="PANTHER" id="PTHR20858:SF17">
    <property type="entry name" value="HYDROXYMETHYLPYRIMIDINE_PHOSPHOMETHYLPYRIMIDINE KINASE THI20-RELATED"/>
    <property type="match status" value="1"/>
</dbReference>